<proteinExistence type="predicted"/>
<feature type="chain" id="PRO_5026813752" description="Fibronectin type-III domain-containing protein" evidence="1">
    <location>
        <begin position="28"/>
        <end position="140"/>
    </location>
</feature>
<dbReference type="AlphaFoldDB" id="A0A6J4IZ38"/>
<accession>A0A6J4IZ38</accession>
<evidence type="ECO:0000256" key="1">
    <source>
        <dbReference type="SAM" id="SignalP"/>
    </source>
</evidence>
<dbReference type="EMBL" id="CADCTI010000236">
    <property type="protein sequence ID" value="CAA9264884.1"/>
    <property type="molecule type" value="Genomic_DNA"/>
</dbReference>
<gene>
    <name evidence="2" type="ORF">AVDCRST_MAG57-2849</name>
</gene>
<organism evidence="2">
    <name type="scientific">uncultured Blastococcus sp</name>
    <dbReference type="NCBI Taxonomy" id="217144"/>
    <lineage>
        <taxon>Bacteria</taxon>
        <taxon>Bacillati</taxon>
        <taxon>Actinomycetota</taxon>
        <taxon>Actinomycetes</taxon>
        <taxon>Geodermatophilales</taxon>
        <taxon>Geodermatophilaceae</taxon>
        <taxon>Blastococcus</taxon>
        <taxon>environmental samples</taxon>
    </lineage>
</organism>
<keyword evidence="1" id="KW-0732">Signal</keyword>
<dbReference type="InterPro" id="IPR036116">
    <property type="entry name" value="FN3_sf"/>
</dbReference>
<sequence>MTGIRRTLLLAALTVAVFLGTPAAAQAAFSDSITTPSATISTATVAAPGSVTAQTVGCDNSRSQTVRMSWTPSTSTRVAAYRVIAYRANGLVAASNTFIATTTTATVTYDRLGGNPVFAVATLTDYGWTKESPRMEALPC</sequence>
<reference evidence="2" key="1">
    <citation type="submission" date="2020-02" db="EMBL/GenBank/DDBJ databases">
        <authorList>
            <person name="Meier V. D."/>
        </authorList>
    </citation>
    <scope>NUCLEOTIDE SEQUENCE</scope>
    <source>
        <strain evidence="2">AVDCRST_MAG57</strain>
    </source>
</reference>
<evidence type="ECO:0000313" key="2">
    <source>
        <dbReference type="EMBL" id="CAA9264884.1"/>
    </source>
</evidence>
<evidence type="ECO:0008006" key="3">
    <source>
        <dbReference type="Google" id="ProtNLM"/>
    </source>
</evidence>
<feature type="signal peptide" evidence="1">
    <location>
        <begin position="1"/>
        <end position="27"/>
    </location>
</feature>
<protein>
    <recommendedName>
        <fullName evidence="3">Fibronectin type-III domain-containing protein</fullName>
    </recommendedName>
</protein>
<name>A0A6J4IZ38_9ACTN</name>
<dbReference type="SUPFAM" id="SSF49265">
    <property type="entry name" value="Fibronectin type III"/>
    <property type="match status" value="1"/>
</dbReference>